<dbReference type="AlphaFoldDB" id="A0AAJ0HFE8"/>
<sequence length="148" mass="15973">MPHTSLWLLPPPAHPLHATLTALISHTLPALLPLESTAATLGPHFFAPHLTLTSDILPATYGAGPQAWLDSLPFPAGEEVQVRFGRVVTGDVFVRRCYVKVGMDGVRGLARVARGYGVYGAGPGEEEQKTEEWLGAWEKEFGPHVSLV</sequence>
<gene>
    <name evidence="1" type="ORF">B0T25DRAFT_548432</name>
</gene>
<evidence type="ECO:0000313" key="1">
    <source>
        <dbReference type="EMBL" id="KAK3349565.1"/>
    </source>
</evidence>
<reference evidence="1" key="1">
    <citation type="journal article" date="2023" name="Mol. Phylogenet. Evol.">
        <title>Genome-scale phylogeny and comparative genomics of the fungal order Sordariales.</title>
        <authorList>
            <person name="Hensen N."/>
            <person name="Bonometti L."/>
            <person name="Westerberg I."/>
            <person name="Brannstrom I.O."/>
            <person name="Guillou S."/>
            <person name="Cros-Aarteil S."/>
            <person name="Calhoun S."/>
            <person name="Haridas S."/>
            <person name="Kuo A."/>
            <person name="Mondo S."/>
            <person name="Pangilinan J."/>
            <person name="Riley R."/>
            <person name="LaButti K."/>
            <person name="Andreopoulos B."/>
            <person name="Lipzen A."/>
            <person name="Chen C."/>
            <person name="Yan M."/>
            <person name="Daum C."/>
            <person name="Ng V."/>
            <person name="Clum A."/>
            <person name="Steindorff A."/>
            <person name="Ohm R.A."/>
            <person name="Martin F."/>
            <person name="Silar P."/>
            <person name="Natvig D.O."/>
            <person name="Lalanne C."/>
            <person name="Gautier V."/>
            <person name="Ament-Velasquez S.L."/>
            <person name="Kruys A."/>
            <person name="Hutchinson M.I."/>
            <person name="Powell A.J."/>
            <person name="Barry K."/>
            <person name="Miller A.N."/>
            <person name="Grigoriev I.V."/>
            <person name="Debuchy R."/>
            <person name="Gladieux P."/>
            <person name="Hiltunen Thoren M."/>
            <person name="Johannesson H."/>
        </authorList>
    </citation>
    <scope>NUCLEOTIDE SEQUENCE</scope>
    <source>
        <strain evidence="1">CBS 955.72</strain>
    </source>
</reference>
<dbReference type="Gene3D" id="3.90.1140.10">
    <property type="entry name" value="Cyclic phosphodiesterase"/>
    <property type="match status" value="1"/>
</dbReference>
<name>A0AAJ0HFE8_9PEZI</name>
<dbReference type="Pfam" id="PF07823">
    <property type="entry name" value="CPDase"/>
    <property type="match status" value="1"/>
</dbReference>
<reference evidence="1" key="2">
    <citation type="submission" date="2023-06" db="EMBL/GenBank/DDBJ databases">
        <authorList>
            <consortium name="Lawrence Berkeley National Laboratory"/>
            <person name="Haridas S."/>
            <person name="Hensen N."/>
            <person name="Bonometti L."/>
            <person name="Westerberg I."/>
            <person name="Brannstrom I.O."/>
            <person name="Guillou S."/>
            <person name="Cros-Aarteil S."/>
            <person name="Calhoun S."/>
            <person name="Kuo A."/>
            <person name="Mondo S."/>
            <person name="Pangilinan J."/>
            <person name="Riley R."/>
            <person name="Labutti K."/>
            <person name="Andreopoulos B."/>
            <person name="Lipzen A."/>
            <person name="Chen C."/>
            <person name="Yanf M."/>
            <person name="Daum C."/>
            <person name="Ng V."/>
            <person name="Clum A."/>
            <person name="Steindorff A."/>
            <person name="Ohm R."/>
            <person name="Martin F."/>
            <person name="Silar P."/>
            <person name="Natvig D."/>
            <person name="Lalanne C."/>
            <person name="Gautier V."/>
            <person name="Ament-Velasquez S.L."/>
            <person name="Kruys A."/>
            <person name="Hutchinson M.I."/>
            <person name="Powell A.J."/>
            <person name="Barry K."/>
            <person name="Miller A.N."/>
            <person name="Grigoriev I.V."/>
            <person name="Debuchy R."/>
            <person name="Gladieux P."/>
            <person name="Thoren M.H."/>
            <person name="Johannesson H."/>
        </authorList>
    </citation>
    <scope>NUCLEOTIDE SEQUENCE</scope>
    <source>
        <strain evidence="1">CBS 955.72</strain>
    </source>
</reference>
<dbReference type="GO" id="GO:0004113">
    <property type="term" value="F:2',3'-cyclic-nucleotide 3'-phosphodiesterase activity"/>
    <property type="evidence" value="ECO:0007669"/>
    <property type="project" value="TreeGrafter"/>
</dbReference>
<comment type="caution">
    <text evidence="1">The sequence shown here is derived from an EMBL/GenBank/DDBJ whole genome shotgun (WGS) entry which is preliminary data.</text>
</comment>
<dbReference type="GO" id="GO:0009187">
    <property type="term" value="P:cyclic nucleotide metabolic process"/>
    <property type="evidence" value="ECO:0007669"/>
    <property type="project" value="TreeGrafter"/>
</dbReference>
<proteinExistence type="predicted"/>
<organism evidence="1 2">
    <name type="scientific">Lasiosphaeria hispida</name>
    <dbReference type="NCBI Taxonomy" id="260671"/>
    <lineage>
        <taxon>Eukaryota</taxon>
        <taxon>Fungi</taxon>
        <taxon>Dikarya</taxon>
        <taxon>Ascomycota</taxon>
        <taxon>Pezizomycotina</taxon>
        <taxon>Sordariomycetes</taxon>
        <taxon>Sordariomycetidae</taxon>
        <taxon>Sordariales</taxon>
        <taxon>Lasiosphaeriaceae</taxon>
        <taxon>Lasiosphaeria</taxon>
    </lineage>
</organism>
<keyword evidence="2" id="KW-1185">Reference proteome</keyword>
<protein>
    <submittedName>
        <fullName evidence="1">2',3'-cyclic-nucleotide 3'-phosphodiesterase</fullName>
    </submittedName>
</protein>
<dbReference type="PANTHER" id="PTHR28141">
    <property type="entry name" value="2',3'-CYCLIC-NUCLEOTIDE 3'-PHOSPHODIESTERASE"/>
    <property type="match status" value="1"/>
</dbReference>
<dbReference type="Proteomes" id="UP001275084">
    <property type="component" value="Unassembled WGS sequence"/>
</dbReference>
<accession>A0AAJ0HFE8</accession>
<evidence type="ECO:0000313" key="2">
    <source>
        <dbReference type="Proteomes" id="UP001275084"/>
    </source>
</evidence>
<dbReference type="PANTHER" id="PTHR28141:SF1">
    <property type="entry name" value="2',3'-CYCLIC-NUCLEOTIDE 3'-PHOSPHODIESTERASE"/>
    <property type="match status" value="1"/>
</dbReference>
<dbReference type="InterPro" id="IPR012386">
    <property type="entry name" value="Cyclic-nucl_3Pdiesterase"/>
</dbReference>
<dbReference type="EMBL" id="JAUIQD010000005">
    <property type="protein sequence ID" value="KAK3349565.1"/>
    <property type="molecule type" value="Genomic_DNA"/>
</dbReference>